<gene>
    <name evidence="11 13" type="primary">gmk</name>
    <name evidence="13" type="ORF">G5B42_08390</name>
</gene>
<keyword evidence="6 11" id="KW-0547">Nucleotide-binding</keyword>
<comment type="similarity">
    <text evidence="2 11">Belongs to the guanylate kinase family.</text>
</comment>
<evidence type="ECO:0000256" key="1">
    <source>
        <dbReference type="ARBA" id="ARBA00003531"/>
    </source>
</evidence>
<name>A0A8J6I168_9FIRM</name>
<dbReference type="InterPro" id="IPR008145">
    <property type="entry name" value="GK/Ca_channel_bsu"/>
</dbReference>
<dbReference type="FunFam" id="3.30.63.10:FF:000002">
    <property type="entry name" value="Guanylate kinase 1"/>
    <property type="match status" value="1"/>
</dbReference>
<evidence type="ECO:0000256" key="11">
    <source>
        <dbReference type="HAMAP-Rule" id="MF_00328"/>
    </source>
</evidence>
<feature type="domain" description="Guanylate kinase-like" evidence="12">
    <location>
        <begin position="3"/>
        <end position="181"/>
    </location>
</feature>
<dbReference type="GO" id="GO:0005829">
    <property type="term" value="C:cytosol"/>
    <property type="evidence" value="ECO:0007669"/>
    <property type="project" value="TreeGrafter"/>
</dbReference>
<evidence type="ECO:0000313" key="13">
    <source>
        <dbReference type="EMBL" id="MBA2133556.1"/>
    </source>
</evidence>
<evidence type="ECO:0000256" key="4">
    <source>
        <dbReference type="ARBA" id="ARBA00016296"/>
    </source>
</evidence>
<evidence type="ECO:0000256" key="7">
    <source>
        <dbReference type="ARBA" id="ARBA00022777"/>
    </source>
</evidence>
<dbReference type="CDD" id="cd00071">
    <property type="entry name" value="GMPK"/>
    <property type="match status" value="1"/>
</dbReference>
<keyword evidence="11" id="KW-0963">Cytoplasm</keyword>
<dbReference type="PROSITE" id="PS00856">
    <property type="entry name" value="GUANYLATE_KINASE_1"/>
    <property type="match status" value="1"/>
</dbReference>
<evidence type="ECO:0000256" key="3">
    <source>
        <dbReference type="ARBA" id="ARBA00012961"/>
    </source>
</evidence>
<dbReference type="InterPro" id="IPR008144">
    <property type="entry name" value="Guanylate_kin-like_dom"/>
</dbReference>
<evidence type="ECO:0000256" key="6">
    <source>
        <dbReference type="ARBA" id="ARBA00022741"/>
    </source>
</evidence>
<dbReference type="Pfam" id="PF00625">
    <property type="entry name" value="Guanylate_kin"/>
    <property type="match status" value="1"/>
</dbReference>
<proteinExistence type="inferred from homology"/>
<keyword evidence="5 11" id="KW-0808">Transferase</keyword>
<dbReference type="PANTHER" id="PTHR23117:SF13">
    <property type="entry name" value="GUANYLATE KINASE"/>
    <property type="match status" value="1"/>
</dbReference>
<accession>A0A8J6I168</accession>
<dbReference type="GO" id="GO:0004385">
    <property type="term" value="F:GMP kinase activity"/>
    <property type="evidence" value="ECO:0007669"/>
    <property type="project" value="UniProtKB-UniRule"/>
</dbReference>
<evidence type="ECO:0000259" key="12">
    <source>
        <dbReference type="PROSITE" id="PS50052"/>
    </source>
</evidence>
<comment type="subcellular location">
    <subcellularLocation>
        <location evidence="11">Cytoplasm</location>
    </subcellularLocation>
</comment>
<dbReference type="InterPro" id="IPR017665">
    <property type="entry name" value="Guanylate_kinase"/>
</dbReference>
<dbReference type="Gene3D" id="3.40.50.300">
    <property type="entry name" value="P-loop containing nucleotide triphosphate hydrolases"/>
    <property type="match status" value="1"/>
</dbReference>
<dbReference type="InterPro" id="IPR027417">
    <property type="entry name" value="P-loop_NTPase"/>
</dbReference>
<comment type="caution">
    <text evidence="13">The sequence shown here is derived from an EMBL/GenBank/DDBJ whole genome shotgun (WGS) entry which is preliminary data.</text>
</comment>
<evidence type="ECO:0000256" key="2">
    <source>
        <dbReference type="ARBA" id="ARBA00005790"/>
    </source>
</evidence>
<comment type="catalytic activity">
    <reaction evidence="10 11">
        <text>GMP + ATP = GDP + ADP</text>
        <dbReference type="Rhea" id="RHEA:20780"/>
        <dbReference type="ChEBI" id="CHEBI:30616"/>
        <dbReference type="ChEBI" id="CHEBI:58115"/>
        <dbReference type="ChEBI" id="CHEBI:58189"/>
        <dbReference type="ChEBI" id="CHEBI:456216"/>
        <dbReference type="EC" id="2.7.4.8"/>
    </reaction>
</comment>
<dbReference type="NCBIfam" id="TIGR03263">
    <property type="entry name" value="guanyl_kin"/>
    <property type="match status" value="1"/>
</dbReference>
<evidence type="ECO:0000256" key="10">
    <source>
        <dbReference type="ARBA" id="ARBA00048594"/>
    </source>
</evidence>
<evidence type="ECO:0000256" key="5">
    <source>
        <dbReference type="ARBA" id="ARBA00022679"/>
    </source>
</evidence>
<dbReference type="EMBL" id="JAAKDE010000016">
    <property type="protein sequence ID" value="MBA2133556.1"/>
    <property type="molecule type" value="Genomic_DNA"/>
</dbReference>
<dbReference type="SUPFAM" id="SSF52540">
    <property type="entry name" value="P-loop containing nucleoside triphosphate hydrolases"/>
    <property type="match status" value="1"/>
</dbReference>
<keyword evidence="7 11" id="KW-0418">Kinase</keyword>
<comment type="function">
    <text evidence="1 11">Essential for recycling GMP and indirectly, cGMP.</text>
</comment>
<dbReference type="Proteomes" id="UP000657177">
    <property type="component" value="Unassembled WGS sequence"/>
</dbReference>
<dbReference type="AlphaFoldDB" id="A0A8J6I168"/>
<dbReference type="SMART" id="SM00072">
    <property type="entry name" value="GuKc"/>
    <property type="match status" value="1"/>
</dbReference>
<dbReference type="GO" id="GO:0005524">
    <property type="term" value="F:ATP binding"/>
    <property type="evidence" value="ECO:0007669"/>
    <property type="project" value="UniProtKB-UniRule"/>
</dbReference>
<keyword evidence="8 11" id="KW-0067">ATP-binding</keyword>
<organism evidence="13 14">
    <name type="scientific">Capillibacterium thermochitinicola</name>
    <dbReference type="NCBI Taxonomy" id="2699427"/>
    <lineage>
        <taxon>Bacteria</taxon>
        <taxon>Bacillati</taxon>
        <taxon>Bacillota</taxon>
        <taxon>Capillibacterium</taxon>
    </lineage>
</organism>
<dbReference type="HAMAP" id="MF_00328">
    <property type="entry name" value="Guanylate_kinase"/>
    <property type="match status" value="1"/>
</dbReference>
<dbReference type="PANTHER" id="PTHR23117">
    <property type="entry name" value="GUANYLATE KINASE-RELATED"/>
    <property type="match status" value="1"/>
</dbReference>
<dbReference type="RefSeq" id="WP_181340026.1">
    <property type="nucleotide sequence ID" value="NZ_JAAKDE010000016.1"/>
</dbReference>
<evidence type="ECO:0000313" key="14">
    <source>
        <dbReference type="Proteomes" id="UP000657177"/>
    </source>
</evidence>
<feature type="binding site" evidence="11">
    <location>
        <begin position="10"/>
        <end position="17"/>
    </location>
    <ligand>
        <name>ATP</name>
        <dbReference type="ChEBI" id="CHEBI:30616"/>
    </ligand>
</feature>
<dbReference type="InterPro" id="IPR020590">
    <property type="entry name" value="Guanylate_kinase_CS"/>
</dbReference>
<dbReference type="Gene3D" id="3.30.63.10">
    <property type="entry name" value="Guanylate Kinase phosphate binding domain"/>
    <property type="match status" value="1"/>
</dbReference>
<dbReference type="EC" id="2.7.4.8" evidence="3 11"/>
<protein>
    <recommendedName>
        <fullName evidence="4 11">Guanylate kinase</fullName>
        <ecNumber evidence="3 11">2.7.4.8</ecNumber>
    </recommendedName>
    <alternativeName>
        <fullName evidence="9 11">GMP kinase</fullName>
    </alternativeName>
</protein>
<evidence type="ECO:0000256" key="9">
    <source>
        <dbReference type="ARBA" id="ARBA00030128"/>
    </source>
</evidence>
<reference evidence="13" key="1">
    <citation type="submission" date="2020-06" db="EMBL/GenBank/DDBJ databases">
        <title>Novel chitinolytic bacterium.</title>
        <authorList>
            <person name="Ungkulpasvich U."/>
            <person name="Kosugi A."/>
            <person name="Uke A."/>
        </authorList>
    </citation>
    <scope>NUCLEOTIDE SEQUENCE</scope>
    <source>
        <strain evidence="13">UUS1-1</strain>
    </source>
</reference>
<evidence type="ECO:0000256" key="8">
    <source>
        <dbReference type="ARBA" id="ARBA00022840"/>
    </source>
</evidence>
<dbReference type="PROSITE" id="PS50052">
    <property type="entry name" value="GUANYLATE_KINASE_2"/>
    <property type="match status" value="1"/>
</dbReference>
<sequence length="198" mass="22798">MEGLLFVLSGPSGVGKNTVLKEVLAKRPDLTYSISATTRPPRGQEVDGVNYYFLTEEQFLAERQQNGFLEWAEIYGHYYGTPKKQVLALLQKGQHVILDVDIQGAAQIRQNYANAVLIFLYPPSIAELIRRLRERNTEDEEAIRKRLAYIEKELAAVEFYDYVVVNDRLDEACMRVESIINAEEVRVTRGYWKRLLNP</sequence>
<keyword evidence="14" id="KW-1185">Reference proteome</keyword>